<dbReference type="GO" id="GO:0051879">
    <property type="term" value="F:Hsp90 protein binding"/>
    <property type="evidence" value="ECO:0007669"/>
    <property type="project" value="TreeGrafter"/>
</dbReference>
<evidence type="ECO:0000313" key="4">
    <source>
        <dbReference type="Proteomes" id="UP000037460"/>
    </source>
</evidence>
<dbReference type="PANTHER" id="PTHR22904:SF523">
    <property type="entry name" value="STRESS-INDUCED-PHOSPHOPROTEIN 1"/>
    <property type="match status" value="1"/>
</dbReference>
<evidence type="ECO:0000256" key="1">
    <source>
        <dbReference type="ARBA" id="ARBA00022737"/>
    </source>
</evidence>
<reference evidence="4" key="1">
    <citation type="journal article" date="2015" name="PLoS Genet.">
        <title>Genome Sequence and Transcriptome Analyses of Chrysochromulina tobin: Metabolic Tools for Enhanced Algal Fitness in the Prominent Order Prymnesiales (Haptophyceae).</title>
        <authorList>
            <person name="Hovde B.T."/>
            <person name="Deodato C.R."/>
            <person name="Hunsperger H.M."/>
            <person name="Ryken S.A."/>
            <person name="Yost W."/>
            <person name="Jha R.K."/>
            <person name="Patterson J."/>
            <person name="Monnat R.J. Jr."/>
            <person name="Barlow S.B."/>
            <person name="Starkenburg S.R."/>
            <person name="Cattolico R.A."/>
        </authorList>
    </citation>
    <scope>NUCLEOTIDE SEQUENCE</scope>
    <source>
        <strain evidence="4">CCMP291</strain>
    </source>
</reference>
<gene>
    <name evidence="3" type="ORF">Ctob_010936</name>
</gene>
<comment type="caution">
    <text evidence="3">The sequence shown here is derived from an EMBL/GenBank/DDBJ whole genome shotgun (WGS) entry which is preliminary data.</text>
</comment>
<dbReference type="InterPro" id="IPR011990">
    <property type="entry name" value="TPR-like_helical_dom_sf"/>
</dbReference>
<name>A0A0M0JU97_9EUKA</name>
<dbReference type="PANTHER" id="PTHR22904">
    <property type="entry name" value="TPR REPEAT CONTAINING PROTEIN"/>
    <property type="match status" value="1"/>
</dbReference>
<evidence type="ECO:0000313" key="3">
    <source>
        <dbReference type="EMBL" id="KOO29698.1"/>
    </source>
</evidence>
<accession>A0A0M0JU97</accession>
<evidence type="ECO:0000256" key="2">
    <source>
        <dbReference type="ARBA" id="ARBA00022803"/>
    </source>
</evidence>
<sequence length="668" mass="72187">MSEADFDAATMCAKLDGADPFGELLGRSSAQMVLDSGVQGRVDEAVAIRRANCISFIVSCAIPVLCPVDNCKACCLLTCACLGKPEQLNQTANCCEDAITERLRSAAEAHTLRLHEDCIVFERKEHSNELVRSWLCRDQYGHRHSHTVLQTASVPSLKLSIPLKHAEVMLVPRRALGVPRAFRENMCVSLCLDLCLMPADSSSAVVVRVGEGIKTVVAVVECGKRSNAEAFVAACDRAIKAAPPDSPELSAAYSNWFVSRLRATGTMTGCVPRPPGNLSMERELNRASGKASVPFVKHIGPLPPGGVEVRMESRRVKHFSGDRGPPPEATESGRTVIDYKVKVDGTSWLEITKKGILYRPRIESPFASALHAGDKLVSITDVPVDAHVDNALMYTSYLNRIKARYEFHNGTNASTAPPGSLTEYMKVESRQPYFQPNHLITVLTPSGGTLTELGLAPNAGKPPMIEQPTPIASCLGLVAGDVIVQAIILGAPVDTTVMDSSQLLAAAASVAGPVSLTVLQSTRVASLEHPISWPRAKPKWKVAMEEGRFEEAVELLTTAIQKNETHTYRSARTVGQNYHDRSDAYASLGKWKESLEDASSCIKNMPESGIGYARKGIALERLGRPVDAVFVYQLGIMNGIEVEPSLKAALTKGLTRAKKQAEGQQGRV</sequence>
<keyword evidence="4" id="KW-1185">Reference proteome</keyword>
<dbReference type="Proteomes" id="UP000037460">
    <property type="component" value="Unassembled WGS sequence"/>
</dbReference>
<keyword evidence="1" id="KW-0677">Repeat</keyword>
<dbReference type="AlphaFoldDB" id="A0A0M0JU97"/>
<keyword evidence="2" id="KW-0802">TPR repeat</keyword>
<proteinExistence type="predicted"/>
<organism evidence="3 4">
    <name type="scientific">Chrysochromulina tobinii</name>
    <dbReference type="NCBI Taxonomy" id="1460289"/>
    <lineage>
        <taxon>Eukaryota</taxon>
        <taxon>Haptista</taxon>
        <taxon>Haptophyta</taxon>
        <taxon>Prymnesiophyceae</taxon>
        <taxon>Prymnesiales</taxon>
        <taxon>Chrysochromulinaceae</taxon>
        <taxon>Chrysochromulina</taxon>
    </lineage>
</organism>
<dbReference type="SUPFAM" id="SSF48452">
    <property type="entry name" value="TPR-like"/>
    <property type="match status" value="1"/>
</dbReference>
<protein>
    <submittedName>
        <fullName evidence="3">Tetratricopeptide repeat domain containing protein</fullName>
    </submittedName>
</protein>
<dbReference type="EMBL" id="JWZX01002377">
    <property type="protein sequence ID" value="KOO29698.1"/>
    <property type="molecule type" value="Genomic_DNA"/>
</dbReference>
<dbReference type="Gene3D" id="1.25.40.10">
    <property type="entry name" value="Tetratricopeptide repeat domain"/>
    <property type="match status" value="1"/>
</dbReference>
<dbReference type="OrthoDB" id="433738at2759"/>